<dbReference type="EMBL" id="LODL01000035">
    <property type="protein sequence ID" value="KXB29285.1"/>
    <property type="molecule type" value="Genomic_DNA"/>
</dbReference>
<keyword evidence="3" id="KW-1185">Reference proteome</keyword>
<evidence type="ECO:0000259" key="1">
    <source>
        <dbReference type="Pfam" id="PF01844"/>
    </source>
</evidence>
<comment type="caution">
    <text evidence="2">The sequence shown here is derived from an EMBL/GenBank/DDBJ whole genome shotgun (WGS) entry which is preliminary data.</text>
</comment>
<reference evidence="2 3" key="1">
    <citation type="submission" date="2015-12" db="EMBL/GenBank/DDBJ databases">
        <title>Nitrous oxide reduction kinetics distinguish bacteria harboring typical versus atypical NosZ.</title>
        <authorList>
            <person name="Yoon S."/>
            <person name="Nissen S."/>
            <person name="Park D."/>
            <person name="Sanford R.A."/>
            <person name="Loeffler F.E."/>
        </authorList>
    </citation>
    <scope>NUCLEOTIDE SEQUENCE [LARGE SCALE GENOMIC DNA]</scope>
    <source>
        <strain evidence="2 3">ATCC BAA-841</strain>
    </source>
</reference>
<name>A0A133XEC2_9RHOO</name>
<dbReference type="RefSeq" id="WP_066884599.1">
    <property type="nucleotide sequence ID" value="NZ_LODL01000035.1"/>
</dbReference>
<accession>A0A133XEC2</accession>
<dbReference type="CDD" id="cd00085">
    <property type="entry name" value="HNHc"/>
    <property type="match status" value="1"/>
</dbReference>
<protein>
    <recommendedName>
        <fullName evidence="1">HNH domain-containing protein</fullName>
    </recommendedName>
</protein>
<dbReference type="STRING" id="281362.AT959_15035"/>
<dbReference type="GO" id="GO:0008270">
    <property type="term" value="F:zinc ion binding"/>
    <property type="evidence" value="ECO:0007669"/>
    <property type="project" value="InterPro"/>
</dbReference>
<dbReference type="InterPro" id="IPR003615">
    <property type="entry name" value="HNH_nuc"/>
</dbReference>
<dbReference type="AlphaFoldDB" id="A0A133XEC2"/>
<dbReference type="Pfam" id="PF01844">
    <property type="entry name" value="HNH"/>
    <property type="match status" value="1"/>
</dbReference>
<dbReference type="InterPro" id="IPR002711">
    <property type="entry name" value="HNH"/>
</dbReference>
<dbReference type="GO" id="GO:0003676">
    <property type="term" value="F:nucleic acid binding"/>
    <property type="evidence" value="ECO:0007669"/>
    <property type="project" value="InterPro"/>
</dbReference>
<dbReference type="GO" id="GO:0004519">
    <property type="term" value="F:endonuclease activity"/>
    <property type="evidence" value="ECO:0007669"/>
    <property type="project" value="InterPro"/>
</dbReference>
<organism evidence="2 3">
    <name type="scientific">Dechloromonas denitrificans</name>
    <dbReference type="NCBI Taxonomy" id="281362"/>
    <lineage>
        <taxon>Bacteria</taxon>
        <taxon>Pseudomonadati</taxon>
        <taxon>Pseudomonadota</taxon>
        <taxon>Betaproteobacteria</taxon>
        <taxon>Rhodocyclales</taxon>
        <taxon>Azonexaceae</taxon>
        <taxon>Dechloromonas</taxon>
    </lineage>
</organism>
<gene>
    <name evidence="2" type="ORF">AT959_15035</name>
</gene>
<dbReference type="Gene3D" id="1.10.30.50">
    <property type="match status" value="1"/>
</dbReference>
<dbReference type="Proteomes" id="UP000070186">
    <property type="component" value="Unassembled WGS sequence"/>
</dbReference>
<proteinExistence type="predicted"/>
<sequence>MGFTSDVRTKVLIRSARICCLCFKQCGTKIEVHHIVQEADGGPNTEANALPVCFDCHAEVGNYNPRHPKGTKFRVDELKTRRDNLYKLVESGALLAQVLVKQLPAGTAGKSAEAVNSDIKALPSHAEPDEESREFLKRILKSTTALDALGSKLKILGQDNAAWVLDSLVNRTKESVRPIEVLARLMPSLSNDQKLLAIERTLRNVTLFGETEGKTAVLTEFGGEVLQVSDESLRFAFFRDVFEIVEHDQFDEVNELVPALVGAQECLPEALWADYVKLLINQSGSQSFKGAPAAKRALTKLSKGMVIAGLLALTPEVVCRFGHNQFESVHRLAAQYGDHVDGAQGTVIRDLTTKSWKAFYDKYEPD</sequence>
<evidence type="ECO:0000313" key="2">
    <source>
        <dbReference type="EMBL" id="KXB29285.1"/>
    </source>
</evidence>
<evidence type="ECO:0000313" key="3">
    <source>
        <dbReference type="Proteomes" id="UP000070186"/>
    </source>
</evidence>
<feature type="domain" description="HNH" evidence="1">
    <location>
        <begin position="21"/>
        <end position="61"/>
    </location>
</feature>